<gene>
    <name evidence="1" type="ORF">GCM10007416_00490</name>
</gene>
<dbReference type="RefSeq" id="WP_188428618.1">
    <property type="nucleotide sequence ID" value="NZ_BMEX01000001.1"/>
</dbReference>
<sequence>MSNIQPIQNEQEYEEVLSRLRRGAEYMETPEFRKKPKEYKQAALERYNQLSARIMRFKGWI</sequence>
<keyword evidence="2" id="KW-1185">Reference proteome</keyword>
<dbReference type="EMBL" id="BMEX01000001">
    <property type="protein sequence ID" value="GGA31869.1"/>
    <property type="molecule type" value="Genomic_DNA"/>
</dbReference>
<evidence type="ECO:0000313" key="2">
    <source>
        <dbReference type="Proteomes" id="UP000617979"/>
    </source>
</evidence>
<name>A0ABQ1FXT7_9BACL</name>
<accession>A0ABQ1FXT7</accession>
<comment type="caution">
    <text evidence="1">The sequence shown here is derived from an EMBL/GenBank/DDBJ whole genome shotgun (WGS) entry which is preliminary data.</text>
</comment>
<reference evidence="2" key="1">
    <citation type="journal article" date="2019" name="Int. J. Syst. Evol. Microbiol.">
        <title>The Global Catalogue of Microorganisms (GCM) 10K type strain sequencing project: providing services to taxonomists for standard genome sequencing and annotation.</title>
        <authorList>
            <consortium name="The Broad Institute Genomics Platform"/>
            <consortium name="The Broad Institute Genome Sequencing Center for Infectious Disease"/>
            <person name="Wu L."/>
            <person name="Ma J."/>
        </authorList>
    </citation>
    <scope>NUCLEOTIDE SEQUENCE [LARGE SCALE GENOMIC DNA]</scope>
    <source>
        <strain evidence="2">CGMCC 1.12404</strain>
    </source>
</reference>
<proteinExistence type="predicted"/>
<dbReference type="Proteomes" id="UP000617979">
    <property type="component" value="Unassembled WGS sequence"/>
</dbReference>
<organism evidence="1 2">
    <name type="scientific">Kroppenstedtia guangzhouensis</name>
    <dbReference type="NCBI Taxonomy" id="1274356"/>
    <lineage>
        <taxon>Bacteria</taxon>
        <taxon>Bacillati</taxon>
        <taxon>Bacillota</taxon>
        <taxon>Bacilli</taxon>
        <taxon>Bacillales</taxon>
        <taxon>Thermoactinomycetaceae</taxon>
        <taxon>Kroppenstedtia</taxon>
    </lineage>
</organism>
<protein>
    <submittedName>
        <fullName evidence="1">Uncharacterized protein</fullName>
    </submittedName>
</protein>
<evidence type="ECO:0000313" key="1">
    <source>
        <dbReference type="EMBL" id="GGA31869.1"/>
    </source>
</evidence>